<dbReference type="EMBL" id="PXOA01000163">
    <property type="protein sequence ID" value="RFU79335.1"/>
    <property type="molecule type" value="Genomic_DNA"/>
</dbReference>
<dbReference type="InterPro" id="IPR049552">
    <property type="entry name" value="PKS_DH_N"/>
</dbReference>
<dbReference type="InterPro" id="IPR006162">
    <property type="entry name" value="Ppantetheine_attach_site"/>
</dbReference>
<dbReference type="Pfam" id="PF00550">
    <property type="entry name" value="PP-binding"/>
    <property type="match status" value="1"/>
</dbReference>
<dbReference type="GO" id="GO:0006633">
    <property type="term" value="P:fatty acid biosynthetic process"/>
    <property type="evidence" value="ECO:0007669"/>
    <property type="project" value="InterPro"/>
</dbReference>
<dbReference type="GO" id="GO:0032259">
    <property type="term" value="P:methylation"/>
    <property type="evidence" value="ECO:0007669"/>
    <property type="project" value="UniProtKB-KW"/>
</dbReference>
<dbReference type="FunFam" id="3.40.47.10:FF:000019">
    <property type="entry name" value="Polyketide synthase type I"/>
    <property type="match status" value="1"/>
</dbReference>
<comment type="caution">
    <text evidence="10">The sequence shown here is derived from an EMBL/GenBank/DDBJ whole genome shotgun (WGS) entry which is preliminary data.</text>
</comment>
<dbReference type="Proteomes" id="UP000266272">
    <property type="component" value="Unassembled WGS sequence"/>
</dbReference>
<dbReference type="SMART" id="SM00822">
    <property type="entry name" value="PKS_KR"/>
    <property type="match status" value="1"/>
</dbReference>
<dbReference type="GO" id="GO:0016491">
    <property type="term" value="F:oxidoreductase activity"/>
    <property type="evidence" value="ECO:0007669"/>
    <property type="project" value="UniProtKB-KW"/>
</dbReference>
<dbReference type="InterPro" id="IPR013217">
    <property type="entry name" value="Methyltransf_12"/>
</dbReference>
<feature type="active site" description="Proton donor; for dehydratase activity" evidence="7">
    <location>
        <position position="1186"/>
    </location>
</feature>
<dbReference type="InterPro" id="IPR018201">
    <property type="entry name" value="Ketoacyl_synth_AS"/>
</dbReference>
<dbReference type="InterPro" id="IPR056501">
    <property type="entry name" value="NAD-bd_HRPKS_sdrA"/>
</dbReference>
<dbReference type="SMART" id="SM00826">
    <property type="entry name" value="PKS_DH"/>
    <property type="match status" value="1"/>
</dbReference>
<dbReference type="SUPFAM" id="SSF55048">
    <property type="entry name" value="Probable ACP-binding domain of malonyl-CoA ACP transacylase"/>
    <property type="match status" value="1"/>
</dbReference>
<dbReference type="Pfam" id="PF00698">
    <property type="entry name" value="Acyl_transf_1"/>
    <property type="match status" value="1"/>
</dbReference>
<evidence type="ECO:0000256" key="2">
    <source>
        <dbReference type="ARBA" id="ARBA00022553"/>
    </source>
</evidence>
<dbReference type="SUPFAM" id="SSF51735">
    <property type="entry name" value="NAD(P)-binding Rossmann-fold domains"/>
    <property type="match status" value="1"/>
</dbReference>
<dbReference type="InterPro" id="IPR049551">
    <property type="entry name" value="PKS_DH_C"/>
</dbReference>
<dbReference type="Pfam" id="PF21089">
    <property type="entry name" value="PKS_DH_N"/>
    <property type="match status" value="1"/>
</dbReference>
<evidence type="ECO:0000313" key="10">
    <source>
        <dbReference type="EMBL" id="RFU79335.1"/>
    </source>
</evidence>
<dbReference type="InterPro" id="IPR020841">
    <property type="entry name" value="PKS_Beta-ketoAc_synthase_dom"/>
</dbReference>
<keyword evidence="3" id="KW-0489">Methyltransferase</keyword>
<keyword evidence="2" id="KW-0597">Phosphoprotein</keyword>
<dbReference type="SUPFAM" id="SSF47336">
    <property type="entry name" value="ACP-like"/>
    <property type="match status" value="1"/>
</dbReference>
<dbReference type="Pfam" id="PF02801">
    <property type="entry name" value="Ketoacyl-synt_C"/>
    <property type="match status" value="1"/>
</dbReference>
<feature type="domain" description="Ketosynthase family 3 (KS3)" evidence="8">
    <location>
        <begin position="13"/>
        <end position="451"/>
    </location>
</feature>
<evidence type="ECO:0000256" key="1">
    <source>
        <dbReference type="ARBA" id="ARBA00022450"/>
    </source>
</evidence>
<keyword evidence="5" id="KW-0560">Oxidoreductase</keyword>
<dbReference type="GO" id="GO:0004312">
    <property type="term" value="F:fatty acid synthase activity"/>
    <property type="evidence" value="ECO:0007669"/>
    <property type="project" value="TreeGrafter"/>
</dbReference>
<dbReference type="InterPro" id="IPR029063">
    <property type="entry name" value="SAM-dependent_MTases_sf"/>
</dbReference>
<dbReference type="PANTHER" id="PTHR43775">
    <property type="entry name" value="FATTY ACID SYNTHASE"/>
    <property type="match status" value="1"/>
</dbReference>
<dbReference type="InterPro" id="IPR016039">
    <property type="entry name" value="Thiolase-like"/>
</dbReference>
<dbReference type="SMART" id="SM00825">
    <property type="entry name" value="PKS_KS"/>
    <property type="match status" value="1"/>
</dbReference>
<dbReference type="InterPro" id="IPR050091">
    <property type="entry name" value="PKS_NRPS_Biosynth_Enz"/>
</dbReference>
<proteinExistence type="predicted"/>
<dbReference type="Gene3D" id="1.10.1200.10">
    <property type="entry name" value="ACP-like"/>
    <property type="match status" value="1"/>
</dbReference>
<dbReference type="Gene3D" id="3.10.129.110">
    <property type="entry name" value="Polyketide synthase dehydratase"/>
    <property type="match status" value="1"/>
</dbReference>
<evidence type="ECO:0000256" key="4">
    <source>
        <dbReference type="ARBA" id="ARBA00022679"/>
    </source>
</evidence>
<gene>
    <name evidence="10" type="ORF">TARUN_2903</name>
</gene>
<dbReference type="InterPro" id="IPR036736">
    <property type="entry name" value="ACP-like_sf"/>
</dbReference>
<dbReference type="PROSITE" id="PS00012">
    <property type="entry name" value="PHOSPHOPANTETHEINE"/>
    <property type="match status" value="1"/>
</dbReference>
<dbReference type="InterPro" id="IPR042104">
    <property type="entry name" value="PKS_dehydratase_sf"/>
</dbReference>
<evidence type="ECO:0000313" key="11">
    <source>
        <dbReference type="Proteomes" id="UP000266272"/>
    </source>
</evidence>
<dbReference type="InterPro" id="IPR014043">
    <property type="entry name" value="Acyl_transferase_dom"/>
</dbReference>
<dbReference type="InterPro" id="IPR049900">
    <property type="entry name" value="PKS_mFAS_DH"/>
</dbReference>
<reference evidence="10 11" key="1">
    <citation type="journal article" date="2018" name="PLoS Pathog.">
        <title>Evolution of structural diversity of trichothecenes, a family of toxins produced by plant pathogenic and entomopathogenic fungi.</title>
        <authorList>
            <person name="Proctor R.H."/>
            <person name="McCormick S.P."/>
            <person name="Kim H.S."/>
            <person name="Cardoza R.E."/>
            <person name="Stanley A.M."/>
            <person name="Lindo L."/>
            <person name="Kelly A."/>
            <person name="Brown D.W."/>
            <person name="Lee T."/>
            <person name="Vaughan M.M."/>
            <person name="Alexander N.J."/>
            <person name="Busman M."/>
            <person name="Gutierrez S."/>
        </authorList>
    </citation>
    <scope>NUCLEOTIDE SEQUENCE [LARGE SCALE GENOMIC DNA]</scope>
    <source>
        <strain evidence="10 11">IBT 40837</strain>
    </source>
</reference>
<dbReference type="Pfam" id="PF08659">
    <property type="entry name" value="KR"/>
    <property type="match status" value="1"/>
</dbReference>
<dbReference type="SMART" id="SM00823">
    <property type="entry name" value="PKS_PP"/>
    <property type="match status" value="1"/>
</dbReference>
<dbReference type="SUPFAM" id="SSF52151">
    <property type="entry name" value="FabD/lysophospholipase-like"/>
    <property type="match status" value="1"/>
</dbReference>
<dbReference type="CDD" id="cd00833">
    <property type="entry name" value="PKS"/>
    <property type="match status" value="1"/>
</dbReference>
<dbReference type="SMART" id="SM00827">
    <property type="entry name" value="PKS_AT"/>
    <property type="match status" value="1"/>
</dbReference>
<dbReference type="OrthoDB" id="329835at2759"/>
<organism evidence="10 11">
    <name type="scientific">Trichoderma arundinaceum</name>
    <dbReference type="NCBI Taxonomy" id="490622"/>
    <lineage>
        <taxon>Eukaryota</taxon>
        <taxon>Fungi</taxon>
        <taxon>Dikarya</taxon>
        <taxon>Ascomycota</taxon>
        <taxon>Pezizomycotina</taxon>
        <taxon>Sordariomycetes</taxon>
        <taxon>Hypocreomycetidae</taxon>
        <taxon>Hypocreales</taxon>
        <taxon>Hypocreaceae</taxon>
        <taxon>Trichoderma</taxon>
    </lineage>
</organism>
<dbReference type="InterPro" id="IPR036291">
    <property type="entry name" value="NAD(P)-bd_dom_sf"/>
</dbReference>
<keyword evidence="11" id="KW-1185">Reference proteome</keyword>
<dbReference type="InterPro" id="IPR016035">
    <property type="entry name" value="Acyl_Trfase/lysoPLipase"/>
</dbReference>
<dbReference type="GO" id="GO:0008168">
    <property type="term" value="F:methyltransferase activity"/>
    <property type="evidence" value="ECO:0007669"/>
    <property type="project" value="UniProtKB-KW"/>
</dbReference>
<dbReference type="PROSITE" id="PS52019">
    <property type="entry name" value="PKS_MFAS_DH"/>
    <property type="match status" value="1"/>
</dbReference>
<feature type="region of interest" description="C-terminal hotdog fold" evidence="7">
    <location>
        <begin position="1128"/>
        <end position="1276"/>
    </location>
</feature>
<feature type="domain" description="PKS/mFAS DH" evidence="9">
    <location>
        <begin position="970"/>
        <end position="1276"/>
    </location>
</feature>
<feature type="active site" description="Proton acceptor; for dehydratase activity" evidence="7">
    <location>
        <position position="1004"/>
    </location>
</feature>
<dbReference type="SUPFAM" id="SSF53901">
    <property type="entry name" value="Thiolase-like"/>
    <property type="match status" value="1"/>
</dbReference>
<keyword evidence="6" id="KW-0511">Multifunctional enzyme</keyword>
<dbReference type="SUPFAM" id="SSF53335">
    <property type="entry name" value="S-adenosyl-L-methionine-dependent methyltransferases"/>
    <property type="match status" value="1"/>
</dbReference>
<keyword evidence="1" id="KW-0596">Phosphopantetheine</keyword>
<dbReference type="Gene3D" id="3.40.366.10">
    <property type="entry name" value="Malonyl-Coenzyme A Acyl Carrier Protein, domain 2"/>
    <property type="match status" value="1"/>
</dbReference>
<dbReference type="CDD" id="cd02440">
    <property type="entry name" value="AdoMet_MTases"/>
    <property type="match status" value="1"/>
</dbReference>
<dbReference type="Pfam" id="PF14765">
    <property type="entry name" value="PS-DH"/>
    <property type="match status" value="1"/>
</dbReference>
<evidence type="ECO:0000256" key="6">
    <source>
        <dbReference type="ARBA" id="ARBA00023268"/>
    </source>
</evidence>
<dbReference type="InterPro" id="IPR032821">
    <property type="entry name" value="PKS_assoc"/>
</dbReference>
<feature type="region of interest" description="N-terminal hotdog fold" evidence="7">
    <location>
        <begin position="970"/>
        <end position="1113"/>
    </location>
</feature>
<dbReference type="Gene3D" id="3.40.47.10">
    <property type="match status" value="1"/>
</dbReference>
<dbReference type="InterPro" id="IPR013968">
    <property type="entry name" value="PKS_KR"/>
</dbReference>
<dbReference type="PROSITE" id="PS00606">
    <property type="entry name" value="KS3_1"/>
    <property type="match status" value="1"/>
</dbReference>
<accession>A0A395NTP4</accession>
<dbReference type="STRING" id="490622.A0A395NTP4"/>
<name>A0A395NTP4_TRIAR</name>
<dbReference type="GO" id="GO:0031177">
    <property type="term" value="F:phosphopantetheine binding"/>
    <property type="evidence" value="ECO:0007669"/>
    <property type="project" value="InterPro"/>
</dbReference>
<dbReference type="PANTHER" id="PTHR43775:SF20">
    <property type="entry name" value="HYBRID PKS-NRPS SYNTHETASE APDA"/>
    <property type="match status" value="1"/>
</dbReference>
<evidence type="ECO:0000256" key="7">
    <source>
        <dbReference type="PROSITE-ProRule" id="PRU01363"/>
    </source>
</evidence>
<dbReference type="Pfam" id="PF23114">
    <property type="entry name" value="NAD-bd_HRPKS_sdrA"/>
    <property type="match status" value="1"/>
</dbReference>
<evidence type="ECO:0000259" key="9">
    <source>
        <dbReference type="PROSITE" id="PS52019"/>
    </source>
</evidence>
<evidence type="ECO:0000259" key="8">
    <source>
        <dbReference type="PROSITE" id="PS52004"/>
    </source>
</evidence>
<protein>
    <submittedName>
        <fullName evidence="10">Polyketide synthase</fullName>
    </submittedName>
</protein>
<dbReference type="Pfam" id="PF00109">
    <property type="entry name" value="ketoacyl-synt"/>
    <property type="match status" value="1"/>
</dbReference>
<dbReference type="Gene3D" id="3.40.50.150">
    <property type="entry name" value="Vaccinia Virus protein VP39"/>
    <property type="match status" value="1"/>
</dbReference>
<dbReference type="InterPro" id="IPR014031">
    <property type="entry name" value="Ketoacyl_synth_C"/>
</dbReference>
<dbReference type="InterPro" id="IPR001227">
    <property type="entry name" value="Ac_transferase_dom_sf"/>
</dbReference>
<dbReference type="InterPro" id="IPR057326">
    <property type="entry name" value="KR_dom"/>
</dbReference>
<dbReference type="Gene3D" id="3.40.50.720">
    <property type="entry name" value="NAD(P)-binding Rossmann-like Domain"/>
    <property type="match status" value="2"/>
</dbReference>
<dbReference type="Pfam" id="PF08242">
    <property type="entry name" value="Methyltransf_12"/>
    <property type="match status" value="1"/>
</dbReference>
<dbReference type="InterPro" id="IPR009081">
    <property type="entry name" value="PP-bd_ACP"/>
</dbReference>
<keyword evidence="4" id="KW-0808">Transferase</keyword>
<dbReference type="GO" id="GO:0030639">
    <property type="term" value="P:polyketide biosynthetic process"/>
    <property type="evidence" value="ECO:0007669"/>
    <property type="project" value="UniProtKB-ARBA"/>
</dbReference>
<dbReference type="PROSITE" id="PS52004">
    <property type="entry name" value="KS3_2"/>
    <property type="match status" value="1"/>
</dbReference>
<evidence type="ECO:0000256" key="5">
    <source>
        <dbReference type="ARBA" id="ARBA00023002"/>
    </source>
</evidence>
<dbReference type="InterPro" id="IPR020806">
    <property type="entry name" value="PKS_PP-bd"/>
</dbReference>
<dbReference type="InterPro" id="IPR016036">
    <property type="entry name" value="Malonyl_transacylase_ACP-bd"/>
</dbReference>
<dbReference type="InterPro" id="IPR020807">
    <property type="entry name" value="PKS_DH"/>
</dbReference>
<dbReference type="GO" id="GO:0004315">
    <property type="term" value="F:3-oxoacyl-[acyl-carrier-protein] synthase activity"/>
    <property type="evidence" value="ECO:0007669"/>
    <property type="project" value="InterPro"/>
</dbReference>
<sequence>MGSKAAESSYLIREPIAIVGSSCRFPGGATSPSKLWELLERPRDVLQEIPASRFSTKAFYNSNSQHHGSTNVKHAYLLDEDPRAFDCDFFSINPKEAAAMDPQQRMLLETADSPYCRVYEGVESAGYSMQQLRGSSTAVFVGCMSFDYQYTAIRGIDSLPQYNATGTAASILANRVSYFYDWRGPSVTIDTACSSSLVALHQAVSALRNGEATMAVAAGSNLILGPESFVSESKLNMLSPNGRSFMWDAEADGYTRGEGFCAIFLKTLSQAIADGDHIECIVRETGVNSDGKTPGITMPSSEGQAQLIRDTYARCGLDPARECDRPQYFEAHGTGTPVGDPIEARAIQSVFFPDGKDGQLMVGSIKTVIGHTEGTAGVAGVLKASLAIQHGQIPANLHFHKLNPKIQPYYTSLRIPTEMIPWPLVPDGSPRRVSVNSFGFGGTNAHAIIESWDGPNSRTNGHVLNGMTHDHDLIDHPQTAPGAGLFVLSATSGSALAASAGALAGYLRTHPNTDLDHLSYTLFRRTEFPFRAAFSATSLEQLAGKLEVGNGSLKSSSRTSTSPEVLPPRILGVFTGQGAQWATMGKELYGASGQFRSAIDNMQQILDSLPAEDKPHWTLVDQLNAPTEDSRVGEAAVSQPLCTALQVALVDVLGAAGIRFSAVVGHSSGEIGAAYAAGYLNATDAIRIAYYRGLHSQLAQGPGGKRGKMMAVGMSLNQATAFCNEFGGALAVAASNSETSCTLAGDAEAIEDAQIRLQEKGTFNRVLLVDTAYHSHHMKPCSTSYLKSLKQCGVKVLEGKKHCRWYSSVWGANDQNWSFDGAAGQILEGQYWVDNMTQTVLFSQALARVLTEIQYFDLVLEVGPHPALKGPSSETIKTLTGLSFPYSGVLKRGQNAVESFADALGFVWKSLPYPRPLDLFGKSRQLFRSGKPKKVAILKNLPTYSWDHPNLLWKESRSSRIFRATNQSRHELLGLSVTYGELDKREVHWKQLLRLDELPWLAGHRIQGEVLFPASGYLSMAYEAAIRLVDSNQPLSLVELHDIDIFRAMRLEEDSSGLEVVFTIRVTSQSTDCITAEVACYSGAVDAAQPLDAPQAGLASHFTGGVRLWLGQPHRDTLPQRTKSLLPMEVLNMDQLYSSMSKEGFNYAEPFQAKSMLRRLNRAVVTVSSTPESSSIPSCIHPAPIDTALHGLFAGFSFPGDGRLGNTFLATSFELVRISMMPSEAQVPILMADTSVTTTGTTTFVGDLDLFDAGDEYTQVQIRGIRMTAVGQRRDPWLYAGITWARDSSYGIEPGLGASLSKADWVLYEQLSRTAYFYLRQLRQKILPQELMLLGKHRKHMMTWVLEHLIPQIEAGEHPVIKPEWKDDTLEMVDQWRASQPSDNNDMNILHAMGKNLISVVRGITSPLKVLTQDGMLDRLYVEGLGPKDGNIDLGAIVKQLAHQHPRMRIIEVGAGTGGSTRAVLGAIGNHYASYTYTDISNGFFENARTLFSQHSDKLVFKKLNIENNPTDQGFTEGTFDMVISANCLHATRSLAETLRHCRQLLRPGGRLVLVEITRDFLPTQLLMSTLPGWFLGVEDGRVWAPTVSIERWDELLKANGFSGVDVSSTPSHCSVIMAQAVDEAIQLIREPLVVAPSALPPLGDFLIVSGGAISKLAYETQSILRAAAPSKTITVLPGLEGIQVPKGAIVLSIADLDSPVFHDMNPKKFRGLQDIMERAEVVLWVTSGAKSGKDPVANITLGLSSTLRAERMDLRLQFLDIDDQSPVDPSLLAKMLLRLAFIDPSKTEELLWTQEPELALKQGALYIPRILPLDTINRRSAARLRQVTQVTSLGSKDTAVVLDQNQGAFELQAVRLGSVRGEGIRLQVTASSLRTLTCEDDRQVHVCIGRDMVSGDKVLALSEVNSSLVRVTEDYVLYRWKYDNTLTDEAAATDRAKLHNFLARTLTERLLGRLRGLTWIHGAPDDLSKAIDAIAREQGLTVFQTTSDVARISDVNFIHPFANEDDLRNIRPKGLQSFINLSRSPHVTLSSLIRASLPVSAIRTIDVDDLAVGLSTDKLRSLAKQHLHNGTQVLGEPAQAQFVSVDKVSTAISKELSYTAIVDWSTTDSLSTVVRPLEHRGLFSPDKTYLLCGMTGDLGISVCLWMVENGAQNVVLTSRNPNVPPGVLDYLSLRGATVRPMAVDITNLDSLRAAYADIKSSMPPVGGVMNAAMVLRDRLFHYVSWEDFSAVLAPKIIGSKNLDEIFGNEQLDFFICFSSTTSVAGNIGQSAYAAANYFMTSLVQQRRKRGLAGSIIHISILTGFGYVFRRDSEHADTIHKALLPRFDRQSETDLHEMLAEAIDCGRPGLDQTAELITGIKPISQGEWREDPRLSCYSGQQLQDNLSEGQGAGFVSVKAQLAAAKDSDECLAILERCFTLAVGNLLEIDPEKMDSSMPVASLGIDSLVAIRIREWFLKETGVDVPVLKIMSDSYSISRMCNDVLGGWLRLDKS</sequence>
<dbReference type="Pfam" id="PF16197">
    <property type="entry name" value="KAsynt_C_assoc"/>
    <property type="match status" value="1"/>
</dbReference>
<dbReference type="InterPro" id="IPR014030">
    <property type="entry name" value="Ketoacyl_synth_N"/>
</dbReference>
<evidence type="ECO:0000256" key="3">
    <source>
        <dbReference type="ARBA" id="ARBA00022603"/>
    </source>
</evidence>